<gene>
    <name evidence="3" type="ORF">LA5096_05563</name>
</gene>
<evidence type="ECO:0000313" key="3">
    <source>
        <dbReference type="EMBL" id="CTQ78316.1"/>
    </source>
</evidence>
<accession>A0A0M7AZ10</accession>
<keyword evidence="4" id="KW-1185">Reference proteome</keyword>
<keyword evidence="1" id="KW-0175">Coiled coil</keyword>
<evidence type="ECO:0008006" key="5">
    <source>
        <dbReference type="Google" id="ProtNLM"/>
    </source>
</evidence>
<feature type="signal peptide" evidence="2">
    <location>
        <begin position="1"/>
        <end position="20"/>
    </location>
</feature>
<reference evidence="4" key="1">
    <citation type="submission" date="2015-07" db="EMBL/GenBank/DDBJ databases">
        <authorList>
            <person name="Rodrigo-Torres Lidia"/>
            <person name="Arahal R.David."/>
        </authorList>
    </citation>
    <scope>NUCLEOTIDE SEQUENCE [LARGE SCALE GENOMIC DNA]</scope>
    <source>
        <strain evidence="4">CECT 5096</strain>
    </source>
</reference>
<evidence type="ECO:0000256" key="1">
    <source>
        <dbReference type="SAM" id="Coils"/>
    </source>
</evidence>
<name>A0A0M7AZ10_9HYPH</name>
<protein>
    <recommendedName>
        <fullName evidence="5">DUF3299 domain-containing protein</fullName>
    </recommendedName>
</protein>
<organism evidence="3 4">
    <name type="scientific">Roseibium album</name>
    <dbReference type="NCBI Taxonomy" id="311410"/>
    <lineage>
        <taxon>Bacteria</taxon>
        <taxon>Pseudomonadati</taxon>
        <taxon>Pseudomonadota</taxon>
        <taxon>Alphaproteobacteria</taxon>
        <taxon>Hyphomicrobiales</taxon>
        <taxon>Stappiaceae</taxon>
        <taxon>Roseibium</taxon>
    </lineage>
</organism>
<evidence type="ECO:0000256" key="2">
    <source>
        <dbReference type="SAM" id="SignalP"/>
    </source>
</evidence>
<dbReference type="Proteomes" id="UP000049983">
    <property type="component" value="Unassembled WGS sequence"/>
</dbReference>
<keyword evidence="2" id="KW-0732">Signal</keyword>
<dbReference type="InterPro" id="IPR021727">
    <property type="entry name" value="DUF3299"/>
</dbReference>
<dbReference type="STRING" id="311410.LA5095_04988"/>
<dbReference type="AlphaFoldDB" id="A0A0M7AZ10"/>
<dbReference type="EMBL" id="CXWC01000015">
    <property type="protein sequence ID" value="CTQ78316.1"/>
    <property type="molecule type" value="Genomic_DNA"/>
</dbReference>
<dbReference type="Gene3D" id="2.40.50.870">
    <property type="entry name" value="Protein of unknown function (DUF3299)"/>
    <property type="match status" value="1"/>
</dbReference>
<proteinExistence type="predicted"/>
<sequence length="257" mass="27672">MSRMLVLAFFCVAAALFSTAGVAGSTESLRDRVSTFQTPSGSLPFARSMVTAAPAAPAGTTNGNTLAWTDLRPVATSLEAPFASLPEPLLEAMRTHVRWRTSKRSARSEEEFIAENEAAIALLEAHEIDVEALMRERRKIIARNGRIARGANPDILGTTIRLPGYVVPLTFNDQAVTEFLFVPVAGACVHTPTPPPNQIVHVKYPEGIAFSSIFGAFWIEGELAAEDTKSDVLFYDGAATGVQASYALNATDVRSFQ</sequence>
<feature type="chain" id="PRO_5009788182" description="DUF3299 domain-containing protein" evidence="2">
    <location>
        <begin position="21"/>
        <end position="257"/>
    </location>
</feature>
<feature type="coiled-coil region" evidence="1">
    <location>
        <begin position="116"/>
        <end position="143"/>
    </location>
</feature>
<dbReference type="Pfam" id="PF11736">
    <property type="entry name" value="DUF3299"/>
    <property type="match status" value="1"/>
</dbReference>
<evidence type="ECO:0000313" key="4">
    <source>
        <dbReference type="Proteomes" id="UP000049983"/>
    </source>
</evidence>